<dbReference type="EMBL" id="SPHZ02000011">
    <property type="protein sequence ID" value="KAF0892202.1"/>
    <property type="molecule type" value="Genomic_DNA"/>
</dbReference>
<protein>
    <submittedName>
        <fullName evidence="1">Uncharacterized protein</fullName>
    </submittedName>
</protein>
<sequence length="92" mass="10011">MTAVVVASRGAGGRRWLMWERQRGLSDFIAKAGEKSFPAVHGAAGSAPPLARWSGGCGGGQREMLAQQRASVRFAARGRWGKAWLHYTVVKW</sequence>
<dbReference type="AlphaFoldDB" id="A0A6G1BWF8"/>
<name>A0A6G1BWF8_9ORYZ</name>
<gene>
    <name evidence="1" type="ORF">E2562_014795</name>
</gene>
<dbReference type="Proteomes" id="UP000479710">
    <property type="component" value="Unassembled WGS sequence"/>
</dbReference>
<comment type="caution">
    <text evidence="1">The sequence shown here is derived from an EMBL/GenBank/DDBJ whole genome shotgun (WGS) entry which is preliminary data.</text>
</comment>
<reference evidence="1 2" key="1">
    <citation type="submission" date="2019-11" db="EMBL/GenBank/DDBJ databases">
        <title>Whole genome sequence of Oryza granulata.</title>
        <authorList>
            <person name="Li W."/>
        </authorList>
    </citation>
    <scope>NUCLEOTIDE SEQUENCE [LARGE SCALE GENOMIC DNA]</scope>
    <source>
        <strain evidence="2">cv. Menghai</strain>
        <tissue evidence="1">Leaf</tissue>
    </source>
</reference>
<proteinExistence type="predicted"/>
<organism evidence="1 2">
    <name type="scientific">Oryza meyeriana var. granulata</name>
    <dbReference type="NCBI Taxonomy" id="110450"/>
    <lineage>
        <taxon>Eukaryota</taxon>
        <taxon>Viridiplantae</taxon>
        <taxon>Streptophyta</taxon>
        <taxon>Embryophyta</taxon>
        <taxon>Tracheophyta</taxon>
        <taxon>Spermatophyta</taxon>
        <taxon>Magnoliopsida</taxon>
        <taxon>Liliopsida</taxon>
        <taxon>Poales</taxon>
        <taxon>Poaceae</taxon>
        <taxon>BOP clade</taxon>
        <taxon>Oryzoideae</taxon>
        <taxon>Oryzeae</taxon>
        <taxon>Oryzinae</taxon>
        <taxon>Oryza</taxon>
        <taxon>Oryza meyeriana</taxon>
    </lineage>
</organism>
<keyword evidence="2" id="KW-1185">Reference proteome</keyword>
<accession>A0A6G1BWF8</accession>
<evidence type="ECO:0000313" key="1">
    <source>
        <dbReference type="EMBL" id="KAF0892202.1"/>
    </source>
</evidence>
<evidence type="ECO:0000313" key="2">
    <source>
        <dbReference type="Proteomes" id="UP000479710"/>
    </source>
</evidence>